<protein>
    <submittedName>
        <fullName evidence="2">Uncharacterized protein</fullName>
    </submittedName>
</protein>
<reference evidence="2 3" key="1">
    <citation type="submission" date="2021-01" db="EMBL/GenBank/DDBJ databases">
        <title>Aequorivita sp. strain KX20305, a bacterium isolated from the sediment collected at a cold seep field in South China Sea.</title>
        <authorList>
            <person name="Zhang H."/>
            <person name="Li C."/>
        </authorList>
    </citation>
    <scope>NUCLEOTIDE SEQUENCE [LARGE SCALE GENOMIC DNA]</scope>
    <source>
        <strain evidence="2 3">KX20305</strain>
    </source>
</reference>
<dbReference type="Proteomes" id="UP000629420">
    <property type="component" value="Chromosome"/>
</dbReference>
<keyword evidence="1" id="KW-1133">Transmembrane helix</keyword>
<evidence type="ECO:0000313" key="2">
    <source>
        <dbReference type="EMBL" id="QQX77130.1"/>
    </source>
</evidence>
<feature type="transmembrane region" description="Helical" evidence="1">
    <location>
        <begin position="35"/>
        <end position="51"/>
    </location>
</feature>
<name>A0ABX7DSK2_9FLAO</name>
<accession>A0ABX7DSK2</accession>
<evidence type="ECO:0000256" key="1">
    <source>
        <dbReference type="SAM" id="Phobius"/>
    </source>
</evidence>
<keyword evidence="3" id="KW-1185">Reference proteome</keyword>
<dbReference type="EMBL" id="CP068439">
    <property type="protein sequence ID" value="QQX77130.1"/>
    <property type="molecule type" value="Genomic_DNA"/>
</dbReference>
<proteinExistence type="predicted"/>
<dbReference type="RefSeq" id="WP_202337033.1">
    <property type="nucleotide sequence ID" value="NZ_CP068439.1"/>
</dbReference>
<evidence type="ECO:0000313" key="3">
    <source>
        <dbReference type="Proteomes" id="UP000629420"/>
    </source>
</evidence>
<organism evidence="2 3">
    <name type="scientific">Aequorivita iocasae</name>
    <dbReference type="NCBI Taxonomy" id="2803865"/>
    <lineage>
        <taxon>Bacteria</taxon>
        <taxon>Pseudomonadati</taxon>
        <taxon>Bacteroidota</taxon>
        <taxon>Flavobacteriia</taxon>
        <taxon>Flavobacteriales</taxon>
        <taxon>Flavobacteriaceae</taxon>
        <taxon>Aequorivita</taxon>
    </lineage>
</organism>
<keyword evidence="1" id="KW-0472">Membrane</keyword>
<sequence>MMKNKINLFLLSLGLSVNATTFILTQYINLSDFLKGGLFGIGIGLMLMSFLKKRQTA</sequence>
<gene>
    <name evidence="2" type="ORF">JK629_02330</name>
</gene>
<keyword evidence="1" id="KW-0812">Transmembrane</keyword>